<evidence type="ECO:0000256" key="15">
    <source>
        <dbReference type="ARBA" id="ARBA00023128"/>
    </source>
</evidence>
<comment type="subcellular location">
    <subcellularLocation>
        <location evidence="2">Mitochondrion inner membrane</location>
        <topology evidence="2">Multi-pass membrane protein</topology>
    </subcellularLocation>
</comment>
<evidence type="ECO:0000256" key="4">
    <source>
        <dbReference type="ARBA" id="ARBA00012944"/>
    </source>
</evidence>
<dbReference type="PANTHER" id="PTHR46552">
    <property type="entry name" value="NADH-UBIQUINONE OXIDOREDUCTASE CHAIN 2"/>
    <property type="match status" value="1"/>
</dbReference>
<keyword evidence="10" id="KW-1278">Translocase</keyword>
<geneLocation type="mitochondrion" evidence="21"/>
<dbReference type="EMBL" id="MG001884">
    <property type="protein sequence ID" value="ATN95395.1"/>
    <property type="molecule type" value="Genomic_DNA"/>
</dbReference>
<evidence type="ECO:0000256" key="11">
    <source>
        <dbReference type="ARBA" id="ARBA00022982"/>
    </source>
</evidence>
<evidence type="ECO:0000256" key="5">
    <source>
        <dbReference type="ARBA" id="ARBA00021008"/>
    </source>
</evidence>
<evidence type="ECO:0000256" key="16">
    <source>
        <dbReference type="ARBA" id="ARBA00023136"/>
    </source>
</evidence>
<feature type="transmembrane region" description="Helical" evidence="19">
    <location>
        <begin position="6"/>
        <end position="22"/>
    </location>
</feature>
<evidence type="ECO:0000256" key="14">
    <source>
        <dbReference type="ARBA" id="ARBA00023075"/>
    </source>
</evidence>
<dbReference type="GO" id="GO:0008137">
    <property type="term" value="F:NADH dehydrogenase (ubiquinone) activity"/>
    <property type="evidence" value="ECO:0007669"/>
    <property type="project" value="UniProtKB-EC"/>
</dbReference>
<evidence type="ECO:0000256" key="10">
    <source>
        <dbReference type="ARBA" id="ARBA00022967"/>
    </source>
</evidence>
<comment type="catalytic activity">
    <reaction evidence="18">
        <text>a ubiquinone + NADH + 5 H(+)(in) = a ubiquinol + NAD(+) + 4 H(+)(out)</text>
        <dbReference type="Rhea" id="RHEA:29091"/>
        <dbReference type="Rhea" id="RHEA-COMP:9565"/>
        <dbReference type="Rhea" id="RHEA-COMP:9566"/>
        <dbReference type="ChEBI" id="CHEBI:15378"/>
        <dbReference type="ChEBI" id="CHEBI:16389"/>
        <dbReference type="ChEBI" id="CHEBI:17976"/>
        <dbReference type="ChEBI" id="CHEBI:57540"/>
        <dbReference type="ChEBI" id="CHEBI:57945"/>
        <dbReference type="EC" id="7.1.1.2"/>
    </reaction>
</comment>
<evidence type="ECO:0000256" key="13">
    <source>
        <dbReference type="ARBA" id="ARBA00023027"/>
    </source>
</evidence>
<dbReference type="InterPro" id="IPR001750">
    <property type="entry name" value="ND/Mrp_TM"/>
</dbReference>
<feature type="transmembrane region" description="Helical" evidence="19">
    <location>
        <begin position="165"/>
        <end position="181"/>
    </location>
</feature>
<evidence type="ECO:0000256" key="8">
    <source>
        <dbReference type="ARBA" id="ARBA00022692"/>
    </source>
</evidence>
<evidence type="ECO:0000256" key="1">
    <source>
        <dbReference type="ARBA" id="ARBA00003257"/>
    </source>
</evidence>
<keyword evidence="6" id="KW-0813">Transport</keyword>
<dbReference type="GO" id="GO:0006120">
    <property type="term" value="P:mitochondrial electron transport, NADH to ubiquinone"/>
    <property type="evidence" value="ECO:0007669"/>
    <property type="project" value="TreeGrafter"/>
</dbReference>
<evidence type="ECO:0000313" key="21">
    <source>
        <dbReference type="EMBL" id="ATN95395.1"/>
    </source>
</evidence>
<comment type="function">
    <text evidence="1">Core subunit of the mitochondrial membrane respiratory chain NADH dehydrogenase (Complex I) that is believed to belong to the minimal assembly required for catalysis. Complex I functions in the transfer of electrons from NADH to the respiratory chain. The immediate electron acceptor for the enzyme is believed to be ubiquinone.</text>
</comment>
<dbReference type="GO" id="GO:0005743">
    <property type="term" value="C:mitochondrial inner membrane"/>
    <property type="evidence" value="ECO:0007669"/>
    <property type="project" value="UniProtKB-SubCell"/>
</dbReference>
<feature type="transmembrane region" description="Helical" evidence="19">
    <location>
        <begin position="139"/>
        <end position="158"/>
    </location>
</feature>
<feature type="transmembrane region" description="Helical" evidence="19">
    <location>
        <begin position="187"/>
        <end position="207"/>
    </location>
</feature>
<evidence type="ECO:0000256" key="7">
    <source>
        <dbReference type="ARBA" id="ARBA00022660"/>
    </source>
</evidence>
<sequence>MVLSPLLGFYMMLAIVLLMATSSSSPFMMWVCLELNMLMFLPVMSSESGLALENTMKYFLIQSWASILFLIGTILSMVLDQAMFFIGIFSLMLKLGAAPFHGWFISILKSSSMLILMLLSTLQKCIPLVMVANFNISPYIMGPFLLTTLSVTFFSLPGTISINKILALSSMVNLGWFLVGVQHSLKVFFSFFTIYVILLLSVVTLCTKHSVSSFSSLISLSLMDKVGMVFVFMSLGGLPPLLGFLGKLLILKSSLMYFNFIMMLVLVYSSLLVLYTYISRLFFIMTSGPTLKVGLKNSKMNMKTSILCGSLASFNMMMIIPM</sequence>
<feature type="domain" description="NADH:quinone oxidoreductase/Mrp antiporter transmembrane" evidence="20">
    <location>
        <begin position="85"/>
        <end position="271"/>
    </location>
</feature>
<evidence type="ECO:0000256" key="17">
    <source>
        <dbReference type="ARBA" id="ARBA00031028"/>
    </source>
</evidence>
<proteinExistence type="inferred from homology"/>
<dbReference type="PANTHER" id="PTHR46552:SF1">
    <property type="entry name" value="NADH-UBIQUINONE OXIDOREDUCTASE CHAIN 2"/>
    <property type="match status" value="1"/>
</dbReference>
<gene>
    <name evidence="21" type="primary">ND2</name>
</gene>
<keyword evidence="11" id="KW-0249">Electron transport</keyword>
<evidence type="ECO:0000256" key="2">
    <source>
        <dbReference type="ARBA" id="ARBA00004448"/>
    </source>
</evidence>
<keyword evidence="8 19" id="KW-0812">Transmembrane</keyword>
<protein>
    <recommendedName>
        <fullName evidence="5">NADH-ubiquinone oxidoreductase chain 2</fullName>
        <ecNumber evidence="4">7.1.1.2</ecNumber>
    </recommendedName>
    <alternativeName>
        <fullName evidence="17">NADH dehydrogenase subunit 2</fullName>
    </alternativeName>
</protein>
<dbReference type="Pfam" id="PF00361">
    <property type="entry name" value="Proton_antipo_M"/>
    <property type="match status" value="1"/>
</dbReference>
<dbReference type="InterPro" id="IPR050175">
    <property type="entry name" value="Complex_I_Subunit_2"/>
</dbReference>
<keyword evidence="16 19" id="KW-0472">Membrane</keyword>
<feature type="transmembrane region" description="Helical" evidence="19">
    <location>
        <begin position="256"/>
        <end position="283"/>
    </location>
</feature>
<evidence type="ECO:0000259" key="20">
    <source>
        <dbReference type="Pfam" id="PF00361"/>
    </source>
</evidence>
<evidence type="ECO:0000256" key="12">
    <source>
        <dbReference type="ARBA" id="ARBA00022989"/>
    </source>
</evidence>
<evidence type="ECO:0000256" key="9">
    <source>
        <dbReference type="ARBA" id="ARBA00022792"/>
    </source>
</evidence>
<name>A0A2D1GRS1_CALGL</name>
<feature type="transmembrane region" description="Helical" evidence="19">
    <location>
        <begin position="64"/>
        <end position="93"/>
    </location>
</feature>
<evidence type="ECO:0000256" key="19">
    <source>
        <dbReference type="SAM" id="Phobius"/>
    </source>
</evidence>
<keyword evidence="13" id="KW-0520">NAD</keyword>
<feature type="transmembrane region" description="Helical" evidence="19">
    <location>
        <begin position="228"/>
        <end position="250"/>
    </location>
</feature>
<keyword evidence="9" id="KW-0999">Mitochondrion inner membrane</keyword>
<keyword evidence="12 19" id="KW-1133">Transmembrane helix</keyword>
<evidence type="ECO:0000256" key="18">
    <source>
        <dbReference type="ARBA" id="ARBA00049551"/>
    </source>
</evidence>
<comment type="similarity">
    <text evidence="3">Belongs to the complex I subunit 2 family.</text>
</comment>
<dbReference type="AlphaFoldDB" id="A0A2D1GRS1"/>
<reference evidence="21" key="1">
    <citation type="journal article" date="2017" name="Sci. Rep.">
        <title>Mitochondrial genomes of the key zooplankton copepods Arctic Calanus glacialis and North Atlantic Calanus finmarchicus with the longest crustacean non-coding regions.</title>
        <authorList>
            <person name="Weydmann A."/>
            <person name="Przylucka A."/>
            <person name="Lubosny M."/>
            <person name="Walczynska K.S."/>
            <person name="Serrao E.A."/>
            <person name="Pearson G.A."/>
            <person name="Burzynski A."/>
        </authorList>
    </citation>
    <scope>NUCLEOTIDE SEQUENCE</scope>
</reference>
<evidence type="ECO:0000256" key="3">
    <source>
        <dbReference type="ARBA" id="ARBA00007012"/>
    </source>
</evidence>
<keyword evidence="14" id="KW-0830">Ubiquinone</keyword>
<organism evidence="21">
    <name type="scientific">Calanus glacialis</name>
    <name type="common">Copepod</name>
    <dbReference type="NCBI Taxonomy" id="113644"/>
    <lineage>
        <taxon>Eukaryota</taxon>
        <taxon>Metazoa</taxon>
        <taxon>Ecdysozoa</taxon>
        <taxon>Arthropoda</taxon>
        <taxon>Crustacea</taxon>
        <taxon>Multicrustacea</taxon>
        <taxon>Hexanauplia</taxon>
        <taxon>Copepoda</taxon>
        <taxon>Calanoida</taxon>
        <taxon>Calanidae</taxon>
        <taxon>Calanus</taxon>
    </lineage>
</organism>
<evidence type="ECO:0000256" key="6">
    <source>
        <dbReference type="ARBA" id="ARBA00022448"/>
    </source>
</evidence>
<keyword evidence="15 21" id="KW-0496">Mitochondrion</keyword>
<dbReference type="EC" id="7.1.1.2" evidence="4"/>
<feature type="transmembrane region" description="Helical" evidence="19">
    <location>
        <begin position="100"/>
        <end position="119"/>
    </location>
</feature>
<accession>A0A2D1GRS1</accession>
<keyword evidence="7" id="KW-0679">Respiratory chain</keyword>